<feature type="transmembrane region" description="Helical" evidence="1">
    <location>
        <begin position="41"/>
        <end position="58"/>
    </location>
</feature>
<dbReference type="Proteomes" id="UP000622610">
    <property type="component" value="Unassembled WGS sequence"/>
</dbReference>
<gene>
    <name evidence="2" type="ORF">GCM10011482_21310</name>
</gene>
<organism evidence="2 3">
    <name type="scientific">Enterococcus alcedinis</name>
    <dbReference type="NCBI Taxonomy" id="1274384"/>
    <lineage>
        <taxon>Bacteria</taxon>
        <taxon>Bacillati</taxon>
        <taxon>Bacillota</taxon>
        <taxon>Bacilli</taxon>
        <taxon>Lactobacillales</taxon>
        <taxon>Enterococcaceae</taxon>
        <taxon>Enterococcus</taxon>
    </lineage>
</organism>
<evidence type="ECO:0000313" key="2">
    <source>
        <dbReference type="EMBL" id="GGI66477.1"/>
    </source>
</evidence>
<evidence type="ECO:0000313" key="3">
    <source>
        <dbReference type="Proteomes" id="UP000622610"/>
    </source>
</evidence>
<dbReference type="RefSeq" id="WP_188368302.1">
    <property type="nucleotide sequence ID" value="NZ_BMDT01000011.1"/>
</dbReference>
<name>A0A917JIC3_9ENTE</name>
<proteinExistence type="predicted"/>
<dbReference type="EMBL" id="BMDT01000011">
    <property type="protein sequence ID" value="GGI66477.1"/>
    <property type="molecule type" value="Genomic_DNA"/>
</dbReference>
<keyword evidence="1" id="KW-0812">Transmembrane</keyword>
<keyword evidence="1" id="KW-1133">Transmembrane helix</keyword>
<keyword evidence="3" id="KW-1185">Reference proteome</keyword>
<accession>A0A917JIC3</accession>
<keyword evidence="1" id="KW-0472">Membrane</keyword>
<feature type="transmembrane region" description="Helical" evidence="1">
    <location>
        <begin position="12"/>
        <end position="35"/>
    </location>
</feature>
<dbReference type="AlphaFoldDB" id="A0A917JIC3"/>
<evidence type="ECO:0000256" key="1">
    <source>
        <dbReference type="SAM" id="Phobius"/>
    </source>
</evidence>
<protein>
    <submittedName>
        <fullName evidence="2">Uncharacterized protein</fullName>
    </submittedName>
</protein>
<comment type="caution">
    <text evidence="2">The sequence shown here is derived from an EMBL/GenBank/DDBJ whole genome shotgun (WGS) entry which is preliminary data.</text>
</comment>
<reference evidence="2" key="2">
    <citation type="submission" date="2020-09" db="EMBL/GenBank/DDBJ databases">
        <authorList>
            <person name="Sun Q."/>
            <person name="Sedlacek I."/>
        </authorList>
    </citation>
    <scope>NUCLEOTIDE SEQUENCE</scope>
    <source>
        <strain evidence="2">CCM 8433</strain>
    </source>
</reference>
<reference evidence="2" key="1">
    <citation type="journal article" date="2014" name="Int. J. Syst. Evol. Microbiol.">
        <title>Complete genome sequence of Corynebacterium casei LMG S-19264T (=DSM 44701T), isolated from a smear-ripened cheese.</title>
        <authorList>
            <consortium name="US DOE Joint Genome Institute (JGI-PGF)"/>
            <person name="Walter F."/>
            <person name="Albersmeier A."/>
            <person name="Kalinowski J."/>
            <person name="Ruckert C."/>
        </authorList>
    </citation>
    <scope>NUCLEOTIDE SEQUENCE</scope>
    <source>
        <strain evidence="2">CCM 8433</strain>
    </source>
</reference>
<sequence length="72" mass="8465">MYKKWIEFTEQKPYATIVIIAIIGSVIGITIEYLLNKNFNGNGFYVTLIFVFGQIILIKRKQKRQKNSKPRK</sequence>